<dbReference type="Proteomes" id="UP000643525">
    <property type="component" value="Unassembled WGS sequence"/>
</dbReference>
<organism evidence="2 3">
    <name type="scientific">Nesterenkonia lutea</name>
    <dbReference type="NCBI Taxonomy" id="272919"/>
    <lineage>
        <taxon>Bacteria</taxon>
        <taxon>Bacillati</taxon>
        <taxon>Actinomycetota</taxon>
        <taxon>Actinomycetes</taxon>
        <taxon>Micrococcales</taxon>
        <taxon>Micrococcaceae</taxon>
        <taxon>Nesterenkonia</taxon>
    </lineage>
</organism>
<keyword evidence="1" id="KW-0472">Membrane</keyword>
<dbReference type="InterPro" id="IPR059228">
    <property type="entry name" value="Integral_mb_put"/>
</dbReference>
<dbReference type="NCBIfam" id="NF038396">
    <property type="entry name" value="NF038396 family protein"/>
    <property type="match status" value="1"/>
</dbReference>
<name>A0ABR9JAR9_9MICC</name>
<evidence type="ECO:0000313" key="3">
    <source>
        <dbReference type="Proteomes" id="UP000643525"/>
    </source>
</evidence>
<feature type="transmembrane region" description="Helical" evidence="1">
    <location>
        <begin position="48"/>
        <end position="68"/>
    </location>
</feature>
<comment type="caution">
    <text evidence="2">The sequence shown here is derived from an EMBL/GenBank/DDBJ whole genome shotgun (WGS) entry which is preliminary data.</text>
</comment>
<keyword evidence="1" id="KW-1133">Transmembrane helix</keyword>
<accession>A0ABR9JAR9</accession>
<keyword evidence="3" id="KW-1185">Reference proteome</keyword>
<gene>
    <name evidence="2" type="ORF">H4W27_000144</name>
</gene>
<sequence length="88" mass="9492">MTENTPPDPARENSSRLLMLGLGGYLVLPILALVTVTLGFILVLNDRLVPGLGFLFVAQIWVAGGLWAHLSRRRLLRGASEAGPDGRN</sequence>
<keyword evidence="1" id="KW-0812">Transmembrane</keyword>
<proteinExistence type="predicted"/>
<evidence type="ECO:0000313" key="2">
    <source>
        <dbReference type="EMBL" id="MBE1523026.1"/>
    </source>
</evidence>
<dbReference type="RefSeq" id="WP_192594242.1">
    <property type="nucleotide sequence ID" value="NZ_BAAALJ010000022.1"/>
</dbReference>
<protein>
    <submittedName>
        <fullName evidence="2">Uncharacterized protein</fullName>
    </submittedName>
</protein>
<feature type="transmembrane region" description="Helical" evidence="1">
    <location>
        <begin position="17"/>
        <end position="42"/>
    </location>
</feature>
<evidence type="ECO:0000256" key="1">
    <source>
        <dbReference type="SAM" id="Phobius"/>
    </source>
</evidence>
<reference evidence="2 3" key="1">
    <citation type="submission" date="2020-10" db="EMBL/GenBank/DDBJ databases">
        <title>Sequencing the genomes of 1000 actinobacteria strains.</title>
        <authorList>
            <person name="Klenk H.-P."/>
        </authorList>
    </citation>
    <scope>NUCLEOTIDE SEQUENCE [LARGE SCALE GENOMIC DNA]</scope>
    <source>
        <strain evidence="2 3">DSM 15666</strain>
    </source>
</reference>
<dbReference type="EMBL" id="JADBED010000001">
    <property type="protein sequence ID" value="MBE1523026.1"/>
    <property type="molecule type" value="Genomic_DNA"/>
</dbReference>